<evidence type="ECO:0000313" key="2">
    <source>
        <dbReference type="EMBL" id="CAB4336208.1"/>
    </source>
</evidence>
<organism evidence="3">
    <name type="scientific">freshwater metagenome</name>
    <dbReference type="NCBI Taxonomy" id="449393"/>
    <lineage>
        <taxon>unclassified sequences</taxon>
        <taxon>metagenomes</taxon>
        <taxon>ecological metagenomes</taxon>
    </lineage>
</organism>
<protein>
    <submittedName>
        <fullName evidence="3">Unannotated protein</fullName>
    </submittedName>
</protein>
<dbReference type="PANTHER" id="PTHR46832">
    <property type="entry name" value="5'-METHYLTHIOADENOSINE/S-ADENOSYLHOMOCYSTEINE NUCLEOSIDASE"/>
    <property type="match status" value="1"/>
</dbReference>
<dbReference type="GO" id="GO:0008782">
    <property type="term" value="F:adenosylhomocysteine nucleosidase activity"/>
    <property type="evidence" value="ECO:0007669"/>
    <property type="project" value="TreeGrafter"/>
</dbReference>
<dbReference type="NCBIfam" id="NF004168">
    <property type="entry name" value="PRK05634.1"/>
    <property type="match status" value="1"/>
</dbReference>
<dbReference type="InterPro" id="IPR035994">
    <property type="entry name" value="Nucleoside_phosphorylase_sf"/>
</dbReference>
<dbReference type="GO" id="GO:0005829">
    <property type="term" value="C:cytosol"/>
    <property type="evidence" value="ECO:0007669"/>
    <property type="project" value="TreeGrafter"/>
</dbReference>
<accession>A0A6J7S4G9</accession>
<reference evidence="3" key="1">
    <citation type="submission" date="2020-05" db="EMBL/GenBank/DDBJ databases">
        <authorList>
            <person name="Chiriac C."/>
            <person name="Salcher M."/>
            <person name="Ghai R."/>
            <person name="Kavagutti S V."/>
        </authorList>
    </citation>
    <scope>NUCLEOTIDE SEQUENCE</scope>
</reference>
<dbReference type="InterPro" id="IPR000845">
    <property type="entry name" value="Nucleoside_phosphorylase_d"/>
</dbReference>
<dbReference type="GO" id="GO:0009116">
    <property type="term" value="P:nucleoside metabolic process"/>
    <property type="evidence" value="ECO:0007669"/>
    <property type="project" value="InterPro"/>
</dbReference>
<name>A0A6J7S4G9_9ZZZZ</name>
<dbReference type="GO" id="GO:0008930">
    <property type="term" value="F:methylthioadenosine nucleosidase activity"/>
    <property type="evidence" value="ECO:0007669"/>
    <property type="project" value="TreeGrafter"/>
</dbReference>
<proteinExistence type="predicted"/>
<dbReference type="Gene3D" id="3.40.50.1580">
    <property type="entry name" value="Nucleoside phosphorylase domain"/>
    <property type="match status" value="1"/>
</dbReference>
<feature type="domain" description="Nucleoside phosphorylase" evidence="1">
    <location>
        <begin position="111"/>
        <end position="185"/>
    </location>
</feature>
<dbReference type="EMBL" id="CAESAO010000009">
    <property type="protein sequence ID" value="CAB4336208.1"/>
    <property type="molecule type" value="Genomic_DNA"/>
</dbReference>
<evidence type="ECO:0000313" key="3">
    <source>
        <dbReference type="EMBL" id="CAB5035987.1"/>
    </source>
</evidence>
<dbReference type="Pfam" id="PF01048">
    <property type="entry name" value="PNP_UDP_1"/>
    <property type="match status" value="1"/>
</dbReference>
<gene>
    <name evidence="2" type="ORF">UFOPK3522_00205</name>
    <name evidence="3" type="ORF">UFOPK4175_00874</name>
</gene>
<dbReference type="GO" id="GO:0019284">
    <property type="term" value="P:L-methionine salvage from S-adenosylmethionine"/>
    <property type="evidence" value="ECO:0007669"/>
    <property type="project" value="TreeGrafter"/>
</dbReference>
<dbReference type="PANTHER" id="PTHR46832:SF1">
    <property type="entry name" value="5'-METHYLTHIOADENOSINE_S-ADENOSYLHOMOCYSTEINE NUCLEOSIDASE"/>
    <property type="match status" value="1"/>
</dbReference>
<dbReference type="SUPFAM" id="SSF53167">
    <property type="entry name" value="Purine and uridine phosphorylases"/>
    <property type="match status" value="1"/>
</dbReference>
<dbReference type="EMBL" id="CAFBPX010000154">
    <property type="protein sequence ID" value="CAB5035987.1"/>
    <property type="molecule type" value="Genomic_DNA"/>
</dbReference>
<evidence type="ECO:0000259" key="1">
    <source>
        <dbReference type="Pfam" id="PF01048"/>
    </source>
</evidence>
<sequence length="190" mass="20056">MELFGEITPDRPLLIVALREEGEHMHDLGLPVLVSGPGKVRAAASTASALAERRPSEVINLGTAAALKDGLEGIHVIGRAVQHDFDGEAIFELTGEHFGAPLELGAGPGLATGDRFVADLKLRERLARVADLADMEGYAVAAVAKAVGVPVRLVKIVSDDGTEQAARSWSDSMAACADELAAWVRREVRS</sequence>
<dbReference type="AlphaFoldDB" id="A0A6J7S4G9"/>